<dbReference type="InterPro" id="IPR003594">
    <property type="entry name" value="HATPase_dom"/>
</dbReference>
<evidence type="ECO:0000256" key="7">
    <source>
        <dbReference type="ARBA" id="ARBA00022741"/>
    </source>
</evidence>
<evidence type="ECO:0000256" key="3">
    <source>
        <dbReference type="ARBA" id="ARBA00012438"/>
    </source>
</evidence>
<dbReference type="RefSeq" id="WP_210089491.1">
    <property type="nucleotide sequence ID" value="NZ_JAGGKG010000011.1"/>
</dbReference>
<keyword evidence="5 15" id="KW-0808">Transferase</keyword>
<dbReference type="PANTHER" id="PTHR45453:SF2">
    <property type="entry name" value="HISTIDINE KINASE"/>
    <property type="match status" value="1"/>
</dbReference>
<evidence type="ECO:0000256" key="9">
    <source>
        <dbReference type="ARBA" id="ARBA00022840"/>
    </source>
</evidence>
<keyword evidence="7" id="KW-0547">Nucleotide-binding</keyword>
<organism evidence="15 16">
    <name type="scientific">Paenibacillus turicensis</name>
    <dbReference type="NCBI Taxonomy" id="160487"/>
    <lineage>
        <taxon>Bacteria</taxon>
        <taxon>Bacillati</taxon>
        <taxon>Bacillota</taxon>
        <taxon>Bacilli</taxon>
        <taxon>Bacillales</taxon>
        <taxon>Paenibacillaceae</taxon>
        <taxon>Paenibacillus</taxon>
    </lineage>
</organism>
<dbReference type="Proteomes" id="UP001519272">
    <property type="component" value="Unassembled WGS sequence"/>
</dbReference>
<dbReference type="Gene3D" id="3.30.565.10">
    <property type="entry name" value="Histidine kinase-like ATPase, C-terminal domain"/>
    <property type="match status" value="1"/>
</dbReference>
<evidence type="ECO:0000256" key="1">
    <source>
        <dbReference type="ARBA" id="ARBA00000085"/>
    </source>
</evidence>
<evidence type="ECO:0000256" key="10">
    <source>
        <dbReference type="ARBA" id="ARBA00022989"/>
    </source>
</evidence>
<comment type="catalytic activity">
    <reaction evidence="1">
        <text>ATP + protein L-histidine = ADP + protein N-phospho-L-histidine.</text>
        <dbReference type="EC" id="2.7.13.3"/>
    </reaction>
</comment>
<keyword evidence="9" id="KW-0067">ATP-binding</keyword>
<evidence type="ECO:0000256" key="5">
    <source>
        <dbReference type="ARBA" id="ARBA00022679"/>
    </source>
</evidence>
<dbReference type="InterPro" id="IPR004358">
    <property type="entry name" value="Sig_transdc_His_kin-like_C"/>
</dbReference>
<dbReference type="GO" id="GO:0004673">
    <property type="term" value="F:protein histidine kinase activity"/>
    <property type="evidence" value="ECO:0007669"/>
    <property type="project" value="UniProtKB-EC"/>
</dbReference>
<dbReference type="EC" id="2.7.13.3" evidence="3"/>
<evidence type="ECO:0000256" key="11">
    <source>
        <dbReference type="ARBA" id="ARBA00023012"/>
    </source>
</evidence>
<dbReference type="PANTHER" id="PTHR45453">
    <property type="entry name" value="PHOSPHATE REGULON SENSOR PROTEIN PHOR"/>
    <property type="match status" value="1"/>
</dbReference>
<evidence type="ECO:0000259" key="14">
    <source>
        <dbReference type="PROSITE" id="PS50109"/>
    </source>
</evidence>
<evidence type="ECO:0000256" key="8">
    <source>
        <dbReference type="ARBA" id="ARBA00022777"/>
    </source>
</evidence>
<evidence type="ECO:0000313" key="16">
    <source>
        <dbReference type="Proteomes" id="UP001519272"/>
    </source>
</evidence>
<dbReference type="EMBL" id="JAGGKG010000011">
    <property type="protein sequence ID" value="MBP1905874.1"/>
    <property type="molecule type" value="Genomic_DNA"/>
</dbReference>
<keyword evidence="6 13" id="KW-0812">Transmembrane</keyword>
<keyword evidence="12 13" id="KW-0472">Membrane</keyword>
<dbReference type="PRINTS" id="PR00344">
    <property type="entry name" value="BCTRLSENSOR"/>
</dbReference>
<evidence type="ECO:0000256" key="12">
    <source>
        <dbReference type="ARBA" id="ARBA00023136"/>
    </source>
</evidence>
<proteinExistence type="predicted"/>
<feature type="transmembrane region" description="Helical" evidence="13">
    <location>
        <begin position="35"/>
        <end position="58"/>
    </location>
</feature>
<keyword evidence="16" id="KW-1185">Reference proteome</keyword>
<evidence type="ECO:0000256" key="2">
    <source>
        <dbReference type="ARBA" id="ARBA00004651"/>
    </source>
</evidence>
<dbReference type="InterPro" id="IPR036890">
    <property type="entry name" value="HATPase_C_sf"/>
</dbReference>
<gene>
    <name evidence="15" type="ORF">J2Z32_002522</name>
</gene>
<accession>A0ABS4FTJ4</accession>
<dbReference type="Pfam" id="PF02518">
    <property type="entry name" value="HATPase_c"/>
    <property type="match status" value="1"/>
</dbReference>
<evidence type="ECO:0000256" key="6">
    <source>
        <dbReference type="ARBA" id="ARBA00022692"/>
    </source>
</evidence>
<dbReference type="InterPro" id="IPR050351">
    <property type="entry name" value="BphY/WalK/GraS-like"/>
</dbReference>
<evidence type="ECO:0000256" key="4">
    <source>
        <dbReference type="ARBA" id="ARBA00022475"/>
    </source>
</evidence>
<keyword evidence="11" id="KW-0902">Two-component regulatory system</keyword>
<evidence type="ECO:0000256" key="13">
    <source>
        <dbReference type="SAM" id="Phobius"/>
    </source>
</evidence>
<sequence>MILKYLIERRSWILLLFGLQGISLLIAYVDQALSFSSLLYMVGLNVLIIVCFLFVNYLKETRYYKSLLTWDHTYELGEIEGNATPFEQIVHHALQEQTLRYKQQIHTNVALLEQEKDELLAWIHEVKTPLTAMSLMLDRVDDISLKNELSYEWLRIHHLLDQQLHQKRIPFMKNDLVMGLVQLEDVFHLEIQGLRSWCIARGIGFELDFEVQQVVTDEKWLGFIVRQLLTNAVKYSTASDIVIRSYKDREKDKEMNKGENEESVKLSISDQGRGILEKDIPRIFDKGFTSSNGRQQGDASGVGLYLTKQVAAALNIQVDVSSVWGEGSTFTLTFSQRNKFLKVNGM</sequence>
<feature type="domain" description="Histidine kinase" evidence="14">
    <location>
        <begin position="121"/>
        <end position="338"/>
    </location>
</feature>
<comment type="subcellular location">
    <subcellularLocation>
        <location evidence="2">Cell membrane</location>
        <topology evidence="2">Multi-pass membrane protein</topology>
    </subcellularLocation>
</comment>
<comment type="caution">
    <text evidence="15">The sequence shown here is derived from an EMBL/GenBank/DDBJ whole genome shotgun (WGS) entry which is preliminary data.</text>
</comment>
<dbReference type="SUPFAM" id="SSF55874">
    <property type="entry name" value="ATPase domain of HSP90 chaperone/DNA topoisomerase II/histidine kinase"/>
    <property type="match status" value="1"/>
</dbReference>
<protein>
    <recommendedName>
        <fullName evidence="3">histidine kinase</fullName>
        <ecNumber evidence="3">2.7.13.3</ecNumber>
    </recommendedName>
</protein>
<dbReference type="InterPro" id="IPR005467">
    <property type="entry name" value="His_kinase_dom"/>
</dbReference>
<reference evidence="15 16" key="1">
    <citation type="submission" date="2021-03" db="EMBL/GenBank/DDBJ databases">
        <title>Genomic Encyclopedia of Type Strains, Phase IV (KMG-IV): sequencing the most valuable type-strain genomes for metagenomic binning, comparative biology and taxonomic classification.</title>
        <authorList>
            <person name="Goeker M."/>
        </authorList>
    </citation>
    <scope>NUCLEOTIDE SEQUENCE [LARGE SCALE GENOMIC DNA]</scope>
    <source>
        <strain evidence="15 16">DSM 14349</strain>
    </source>
</reference>
<feature type="transmembrane region" description="Helical" evidence="13">
    <location>
        <begin position="12"/>
        <end position="29"/>
    </location>
</feature>
<name>A0ABS4FTJ4_9BACL</name>
<keyword evidence="4" id="KW-1003">Cell membrane</keyword>
<evidence type="ECO:0000313" key="15">
    <source>
        <dbReference type="EMBL" id="MBP1905874.1"/>
    </source>
</evidence>
<dbReference type="PROSITE" id="PS50109">
    <property type="entry name" value="HIS_KIN"/>
    <property type="match status" value="1"/>
</dbReference>
<keyword evidence="10 13" id="KW-1133">Transmembrane helix</keyword>
<dbReference type="SMART" id="SM00387">
    <property type="entry name" value="HATPase_c"/>
    <property type="match status" value="1"/>
</dbReference>
<keyword evidence="8 15" id="KW-0418">Kinase</keyword>